<dbReference type="GO" id="GO:0016209">
    <property type="term" value="F:antioxidant activity"/>
    <property type="evidence" value="ECO:0007669"/>
    <property type="project" value="TreeGrafter"/>
</dbReference>
<name>A0A8J9YP51_BRALA</name>
<keyword evidence="8" id="KW-0472">Membrane</keyword>
<keyword evidence="8" id="KW-1133">Transmembrane helix</keyword>
<evidence type="ECO:0000256" key="5">
    <source>
        <dbReference type="ARBA" id="ARBA00023849"/>
    </source>
</evidence>
<evidence type="ECO:0000313" key="9">
    <source>
        <dbReference type="EMBL" id="CAH1232858.1"/>
    </source>
</evidence>
<dbReference type="PANTHER" id="PTHR28630">
    <property type="match status" value="1"/>
</dbReference>
<protein>
    <recommendedName>
        <fullName evidence="5">Peroxiredoxin-like 2A</fullName>
    </recommendedName>
    <alternativeName>
        <fullName evidence="7">Peroxiredoxin-like 2 activated in M-CSF stimulated monocytes</fullName>
    </alternativeName>
    <alternativeName>
        <fullName evidence="6">Redox-regulatory protein FAM213A</fullName>
    </alternativeName>
</protein>
<evidence type="ECO:0000256" key="2">
    <source>
        <dbReference type="ARBA" id="ARBA00022490"/>
    </source>
</evidence>
<dbReference type="Pfam" id="PF13911">
    <property type="entry name" value="AhpC-TSA_2"/>
    <property type="match status" value="1"/>
</dbReference>
<organism evidence="9 10">
    <name type="scientific">Branchiostoma lanceolatum</name>
    <name type="common">Common lancelet</name>
    <name type="synonym">Amphioxus lanceolatum</name>
    <dbReference type="NCBI Taxonomy" id="7740"/>
    <lineage>
        <taxon>Eukaryota</taxon>
        <taxon>Metazoa</taxon>
        <taxon>Chordata</taxon>
        <taxon>Cephalochordata</taxon>
        <taxon>Leptocardii</taxon>
        <taxon>Amphioxiformes</taxon>
        <taxon>Branchiostomatidae</taxon>
        <taxon>Branchiostoma</taxon>
    </lineage>
</organism>
<comment type="subcellular location">
    <subcellularLocation>
        <location evidence="1">Cytoplasm</location>
    </subcellularLocation>
</comment>
<evidence type="ECO:0000256" key="1">
    <source>
        <dbReference type="ARBA" id="ARBA00004496"/>
    </source>
</evidence>
<dbReference type="GO" id="GO:0005737">
    <property type="term" value="C:cytoplasm"/>
    <property type="evidence" value="ECO:0007669"/>
    <property type="project" value="UniProtKB-SubCell"/>
</dbReference>
<feature type="transmembrane region" description="Helical" evidence="8">
    <location>
        <begin position="34"/>
        <end position="55"/>
    </location>
</feature>
<gene>
    <name evidence="9" type="primary">FAM213A</name>
    <name evidence="9" type="ORF">BLAG_LOCUS1808</name>
</gene>
<evidence type="ECO:0000256" key="8">
    <source>
        <dbReference type="SAM" id="Phobius"/>
    </source>
</evidence>
<dbReference type="OrthoDB" id="40334at2759"/>
<dbReference type="InterPro" id="IPR032801">
    <property type="entry name" value="PXL2A/B/C"/>
</dbReference>
<evidence type="ECO:0000256" key="3">
    <source>
        <dbReference type="ARBA" id="ARBA00023284"/>
    </source>
</evidence>
<dbReference type="Proteomes" id="UP000838412">
    <property type="component" value="Chromosome 1"/>
</dbReference>
<keyword evidence="2" id="KW-0963">Cytoplasm</keyword>
<sequence length="233" mass="26329">MNSARHSGTRQVDWFKGRVEYPPPDWGMLETMGWIVNAVGVAVVGMVAVNLNFWLPKHIPAQLVHIADAALEELDSNKRKLQAKELWKNHGAVIMAEALGLSSLKPQLDQAGVPLYAVVHERRGVPEFQPYFQGKVFLDLERRFYGPHERWMSLAGLLRVNFWLNIRRSMEKKVEGNREGEGRLLGGVFVVGSGNQGILLQHAEEEFGHHANLTDIMNAVEKIQHIRAQKSKI</sequence>
<reference evidence="9" key="1">
    <citation type="submission" date="2022-01" db="EMBL/GenBank/DDBJ databases">
        <authorList>
            <person name="Braso-Vives M."/>
        </authorList>
    </citation>
    <scope>NUCLEOTIDE SEQUENCE</scope>
</reference>
<evidence type="ECO:0000256" key="4">
    <source>
        <dbReference type="ARBA" id="ARBA00023787"/>
    </source>
</evidence>
<evidence type="ECO:0000256" key="6">
    <source>
        <dbReference type="ARBA" id="ARBA00032058"/>
    </source>
</evidence>
<keyword evidence="8" id="KW-0812">Transmembrane</keyword>
<dbReference type="PANTHER" id="PTHR28630:SF31">
    <property type="entry name" value="PEROXIREDOXIN-LIKE 2A"/>
    <property type="match status" value="1"/>
</dbReference>
<proteinExistence type="inferred from homology"/>
<evidence type="ECO:0000256" key="7">
    <source>
        <dbReference type="ARBA" id="ARBA00032129"/>
    </source>
</evidence>
<evidence type="ECO:0000313" key="10">
    <source>
        <dbReference type="Proteomes" id="UP000838412"/>
    </source>
</evidence>
<comment type="similarity">
    <text evidence="4">Belongs to the peroxiredoxin-like PRXL2 family. PRXL2A subfamily.</text>
</comment>
<keyword evidence="3" id="KW-0676">Redox-active center</keyword>
<accession>A0A8J9YP51</accession>
<dbReference type="EMBL" id="OV696686">
    <property type="protein sequence ID" value="CAH1232858.1"/>
    <property type="molecule type" value="Genomic_DNA"/>
</dbReference>
<dbReference type="AlphaFoldDB" id="A0A8J9YP51"/>
<keyword evidence="10" id="KW-1185">Reference proteome</keyword>